<keyword evidence="5 6" id="KW-0472">Membrane</keyword>
<gene>
    <name evidence="7" type="ORF">COY31_02355</name>
</gene>
<evidence type="ECO:0000313" key="7">
    <source>
        <dbReference type="EMBL" id="PIZ44564.1"/>
    </source>
</evidence>
<dbReference type="PANTHER" id="PTHR22926">
    <property type="entry name" value="PHOSPHO-N-ACETYLMURAMOYL-PENTAPEPTIDE-TRANSFERASE"/>
    <property type="match status" value="1"/>
</dbReference>
<evidence type="ECO:0008006" key="9">
    <source>
        <dbReference type="Google" id="ProtNLM"/>
    </source>
</evidence>
<proteinExistence type="predicted"/>
<organism evidence="7 8">
    <name type="scientific">Candidatus Wolfebacteria bacterium CG_4_10_14_0_2_um_filter_39_18</name>
    <dbReference type="NCBI Taxonomy" id="1975061"/>
    <lineage>
        <taxon>Bacteria</taxon>
        <taxon>Candidatus Wolfeibacteriota</taxon>
    </lineage>
</organism>
<evidence type="ECO:0000313" key="8">
    <source>
        <dbReference type="Proteomes" id="UP000230553"/>
    </source>
</evidence>
<feature type="transmembrane region" description="Helical" evidence="6">
    <location>
        <begin position="233"/>
        <end position="250"/>
    </location>
</feature>
<evidence type="ECO:0000256" key="5">
    <source>
        <dbReference type="ARBA" id="ARBA00023136"/>
    </source>
</evidence>
<feature type="transmembrane region" description="Helical" evidence="6">
    <location>
        <begin position="283"/>
        <end position="303"/>
    </location>
</feature>
<feature type="transmembrane region" description="Helical" evidence="6">
    <location>
        <begin position="209"/>
        <end position="227"/>
    </location>
</feature>
<protein>
    <recommendedName>
        <fullName evidence="9">Phospho-N-acetylmuramoyl-pentapeptide-transferase</fullName>
    </recommendedName>
</protein>
<evidence type="ECO:0000256" key="6">
    <source>
        <dbReference type="SAM" id="Phobius"/>
    </source>
</evidence>
<feature type="transmembrane region" description="Helical" evidence="6">
    <location>
        <begin position="257"/>
        <end position="277"/>
    </location>
</feature>
<dbReference type="AlphaFoldDB" id="A0A2M7TFE4"/>
<evidence type="ECO:0000256" key="3">
    <source>
        <dbReference type="ARBA" id="ARBA00022692"/>
    </source>
</evidence>
<evidence type="ECO:0000256" key="2">
    <source>
        <dbReference type="ARBA" id="ARBA00022679"/>
    </source>
</evidence>
<feature type="transmembrane region" description="Helical" evidence="6">
    <location>
        <begin position="336"/>
        <end position="354"/>
    </location>
</feature>
<keyword evidence="3 6" id="KW-0812">Transmembrane</keyword>
<dbReference type="InterPro" id="IPR000715">
    <property type="entry name" value="Glycosyl_transferase_4"/>
</dbReference>
<evidence type="ECO:0000256" key="4">
    <source>
        <dbReference type="ARBA" id="ARBA00022989"/>
    </source>
</evidence>
<dbReference type="EMBL" id="PFNM01000043">
    <property type="protein sequence ID" value="PIZ44564.1"/>
    <property type="molecule type" value="Genomic_DNA"/>
</dbReference>
<name>A0A2M7TFE4_9BACT</name>
<dbReference type="Proteomes" id="UP000230553">
    <property type="component" value="Unassembled WGS sequence"/>
</dbReference>
<feature type="transmembrane region" description="Helical" evidence="6">
    <location>
        <begin position="114"/>
        <end position="133"/>
    </location>
</feature>
<sequence length="357" mass="39738">MYSTHIFLIVKIICAFVLSFTLALALSPALIRLLYKYKCWKKKPREYTIDGWKTPIFTELHGKKEISTPRMGGILIWGTVLIITLGVFIVSKFIPEALGMKINFLSRSQTWLPLFSLVSASILGLVDDLLVINNKGKYIGGGIRFKARMAIIGLIALAGAWWFYVKLGWSSIYIPFYGNLEIDGLYILIFIIVVLATFSGGVVDGLDGLSAGVLTPIFASFGVIAYSKGLYDLATFIAVIIGALVTYLWFNVYPARFYMGETGIMGLTVVLAVIAFLTNSVLFLPVIAFMLVIESGSVIIQLFSKKFFKKKVFLSAPIHHHFEALGWPETQVTMRFWIISAVFSGLGLVLFFLSKFL</sequence>
<comment type="caution">
    <text evidence="7">The sequence shown here is derived from an EMBL/GenBank/DDBJ whole genome shotgun (WGS) entry which is preliminary data.</text>
</comment>
<dbReference type="Pfam" id="PF00953">
    <property type="entry name" value="Glycos_transf_4"/>
    <property type="match status" value="1"/>
</dbReference>
<keyword evidence="4 6" id="KW-1133">Transmembrane helix</keyword>
<evidence type="ECO:0000256" key="1">
    <source>
        <dbReference type="ARBA" id="ARBA00004141"/>
    </source>
</evidence>
<feature type="transmembrane region" description="Helical" evidence="6">
    <location>
        <begin position="184"/>
        <end position="202"/>
    </location>
</feature>
<dbReference type="GO" id="GO:0016780">
    <property type="term" value="F:phosphotransferase activity, for other substituted phosphate groups"/>
    <property type="evidence" value="ECO:0007669"/>
    <property type="project" value="InterPro"/>
</dbReference>
<accession>A0A2M7TFE4</accession>
<dbReference type="PANTHER" id="PTHR22926:SF5">
    <property type="entry name" value="PHOSPHO-N-ACETYLMURAMOYL-PENTAPEPTIDE-TRANSFERASE HOMOLOG"/>
    <property type="match status" value="1"/>
</dbReference>
<keyword evidence="2" id="KW-0808">Transferase</keyword>
<feature type="transmembrane region" description="Helical" evidence="6">
    <location>
        <begin position="6"/>
        <end position="35"/>
    </location>
</feature>
<dbReference type="GO" id="GO:0005886">
    <property type="term" value="C:plasma membrane"/>
    <property type="evidence" value="ECO:0007669"/>
    <property type="project" value="TreeGrafter"/>
</dbReference>
<feature type="transmembrane region" description="Helical" evidence="6">
    <location>
        <begin position="145"/>
        <end position="164"/>
    </location>
</feature>
<dbReference type="GO" id="GO:0044038">
    <property type="term" value="P:cell wall macromolecule biosynthetic process"/>
    <property type="evidence" value="ECO:0007669"/>
    <property type="project" value="TreeGrafter"/>
</dbReference>
<reference evidence="8" key="1">
    <citation type="submission" date="2017-09" db="EMBL/GenBank/DDBJ databases">
        <title>Depth-based differentiation of microbial function through sediment-hosted aquifers and enrichment of novel symbionts in the deep terrestrial subsurface.</title>
        <authorList>
            <person name="Probst A.J."/>
            <person name="Ladd B."/>
            <person name="Jarett J.K."/>
            <person name="Geller-Mcgrath D.E."/>
            <person name="Sieber C.M.K."/>
            <person name="Emerson J.B."/>
            <person name="Anantharaman K."/>
            <person name="Thomas B.C."/>
            <person name="Malmstrom R."/>
            <person name="Stieglmeier M."/>
            <person name="Klingl A."/>
            <person name="Woyke T."/>
            <person name="Ryan C.M."/>
            <person name="Banfield J.F."/>
        </authorList>
    </citation>
    <scope>NUCLEOTIDE SEQUENCE [LARGE SCALE GENOMIC DNA]</scope>
</reference>
<dbReference type="GO" id="GO:0071555">
    <property type="term" value="P:cell wall organization"/>
    <property type="evidence" value="ECO:0007669"/>
    <property type="project" value="TreeGrafter"/>
</dbReference>
<comment type="subcellular location">
    <subcellularLocation>
        <location evidence="1">Membrane</location>
        <topology evidence="1">Multi-pass membrane protein</topology>
    </subcellularLocation>
</comment>
<feature type="transmembrane region" description="Helical" evidence="6">
    <location>
        <begin position="74"/>
        <end position="94"/>
    </location>
</feature>